<feature type="transmembrane region" description="Helical" evidence="1">
    <location>
        <begin position="34"/>
        <end position="53"/>
    </location>
</feature>
<sequence>MYALLSCYSQKNVDKVSRGHEGSVKWTPPPHSSAMVFLLSSANIYFFSLIKISNKLQLRFKYRWE</sequence>
<proteinExistence type="predicted"/>
<dbReference type="WBParaSite" id="Minc3s02543g30565">
    <property type="protein sequence ID" value="Minc3s02543g30565"/>
    <property type="gene ID" value="Minc3s02543g30565"/>
</dbReference>
<evidence type="ECO:0000256" key="1">
    <source>
        <dbReference type="SAM" id="Phobius"/>
    </source>
</evidence>
<keyword evidence="1" id="KW-0812">Transmembrane</keyword>
<protein>
    <submittedName>
        <fullName evidence="3">Candidate secreted effector</fullName>
    </submittedName>
</protein>
<keyword evidence="1" id="KW-1133">Transmembrane helix</keyword>
<name>A0A914MVV7_MELIC</name>
<keyword evidence="1" id="KW-0472">Membrane</keyword>
<keyword evidence="2" id="KW-1185">Reference proteome</keyword>
<dbReference type="Proteomes" id="UP000887563">
    <property type="component" value="Unplaced"/>
</dbReference>
<reference evidence="3" key="1">
    <citation type="submission" date="2022-11" db="UniProtKB">
        <authorList>
            <consortium name="WormBaseParasite"/>
        </authorList>
    </citation>
    <scope>IDENTIFICATION</scope>
</reference>
<evidence type="ECO:0000313" key="3">
    <source>
        <dbReference type="WBParaSite" id="Minc3s02543g30565"/>
    </source>
</evidence>
<organism evidence="2 3">
    <name type="scientific">Meloidogyne incognita</name>
    <name type="common">Southern root-knot nematode worm</name>
    <name type="synonym">Oxyuris incognita</name>
    <dbReference type="NCBI Taxonomy" id="6306"/>
    <lineage>
        <taxon>Eukaryota</taxon>
        <taxon>Metazoa</taxon>
        <taxon>Ecdysozoa</taxon>
        <taxon>Nematoda</taxon>
        <taxon>Chromadorea</taxon>
        <taxon>Rhabditida</taxon>
        <taxon>Tylenchina</taxon>
        <taxon>Tylenchomorpha</taxon>
        <taxon>Tylenchoidea</taxon>
        <taxon>Meloidogynidae</taxon>
        <taxon>Meloidogyninae</taxon>
        <taxon>Meloidogyne</taxon>
        <taxon>Meloidogyne incognita group</taxon>
    </lineage>
</organism>
<dbReference type="AlphaFoldDB" id="A0A914MVV7"/>
<accession>A0A914MVV7</accession>
<evidence type="ECO:0000313" key="2">
    <source>
        <dbReference type="Proteomes" id="UP000887563"/>
    </source>
</evidence>